<evidence type="ECO:0000256" key="7">
    <source>
        <dbReference type="ARBA" id="ARBA00023157"/>
    </source>
</evidence>
<feature type="chain" id="PRO_5007542264" description="Superoxide dismutase [Cu-Zn]" evidence="12">
    <location>
        <begin position="24"/>
        <end position="425"/>
    </location>
</feature>
<dbReference type="PROSITE" id="PS00332">
    <property type="entry name" value="SOD_CU_ZN_2"/>
    <property type="match status" value="1"/>
</dbReference>
<keyword evidence="4" id="KW-0049">Antioxidant</keyword>
<dbReference type="Pfam" id="PF00080">
    <property type="entry name" value="Sod_Cu"/>
    <property type="match status" value="1"/>
</dbReference>
<dbReference type="CDD" id="cd00305">
    <property type="entry name" value="Cu-Zn_Superoxide_Dismutase"/>
    <property type="match status" value="1"/>
</dbReference>
<comment type="catalytic activity">
    <reaction evidence="8 9">
        <text>2 superoxide + 2 H(+) = H2O2 + O2</text>
        <dbReference type="Rhea" id="RHEA:20696"/>
        <dbReference type="ChEBI" id="CHEBI:15378"/>
        <dbReference type="ChEBI" id="CHEBI:15379"/>
        <dbReference type="ChEBI" id="CHEBI:16240"/>
        <dbReference type="ChEBI" id="CHEBI:18421"/>
        <dbReference type="EC" id="1.15.1.1"/>
    </reaction>
</comment>
<evidence type="ECO:0000256" key="1">
    <source>
        <dbReference type="ARBA" id="ARBA00010457"/>
    </source>
</evidence>
<feature type="coiled-coil region" evidence="10">
    <location>
        <begin position="107"/>
        <end position="134"/>
    </location>
</feature>
<dbReference type="FunFam" id="2.60.40.200:FF:000003">
    <property type="entry name" value="Superoxide dismutase [Cu-Zn], chloroplastic"/>
    <property type="match status" value="1"/>
</dbReference>
<evidence type="ECO:0000256" key="9">
    <source>
        <dbReference type="RuleBase" id="RU000393"/>
    </source>
</evidence>
<evidence type="ECO:0000256" key="11">
    <source>
        <dbReference type="SAM" id="MobiDB-lite"/>
    </source>
</evidence>
<dbReference type="InterPro" id="IPR018152">
    <property type="entry name" value="SOD_Cu/Zn_BS"/>
</dbReference>
<comment type="cofactor">
    <cofactor evidence="9">
        <name>Cu cation</name>
        <dbReference type="ChEBI" id="CHEBI:23378"/>
    </cofactor>
    <text evidence="9">Binds 1 copper ion per subunit.</text>
</comment>
<organism evidence="14">
    <name type="scientific">Ixodes ricinus</name>
    <name type="common">Common tick</name>
    <name type="synonym">Acarus ricinus</name>
    <dbReference type="NCBI Taxonomy" id="34613"/>
    <lineage>
        <taxon>Eukaryota</taxon>
        <taxon>Metazoa</taxon>
        <taxon>Ecdysozoa</taxon>
        <taxon>Arthropoda</taxon>
        <taxon>Chelicerata</taxon>
        <taxon>Arachnida</taxon>
        <taxon>Acari</taxon>
        <taxon>Parasitiformes</taxon>
        <taxon>Ixodida</taxon>
        <taxon>Ixodoidea</taxon>
        <taxon>Ixodidae</taxon>
        <taxon>Ixodinae</taxon>
        <taxon>Ixodes</taxon>
    </lineage>
</organism>
<comment type="similarity">
    <text evidence="1 9">Belongs to the Cu-Zn superoxide dismutase family.</text>
</comment>
<comment type="cofactor">
    <cofactor evidence="9">
        <name>Zn(2+)</name>
        <dbReference type="ChEBI" id="CHEBI:29105"/>
    </cofactor>
    <text evidence="9">Binds 1 zinc ion per subunit.</text>
</comment>
<evidence type="ECO:0000256" key="4">
    <source>
        <dbReference type="ARBA" id="ARBA00022862"/>
    </source>
</evidence>
<evidence type="ECO:0000259" key="13">
    <source>
        <dbReference type="Pfam" id="PF00080"/>
    </source>
</evidence>
<dbReference type="EMBL" id="GEGO01005543">
    <property type="protein sequence ID" value="JAR89861.1"/>
    <property type="molecule type" value="Transcribed_RNA"/>
</dbReference>
<dbReference type="GO" id="GO:0004784">
    <property type="term" value="F:superoxide dismutase activity"/>
    <property type="evidence" value="ECO:0007669"/>
    <property type="project" value="UniProtKB-EC"/>
</dbReference>
<keyword evidence="6 9" id="KW-0186">Copper</keyword>
<evidence type="ECO:0000256" key="5">
    <source>
        <dbReference type="ARBA" id="ARBA00023002"/>
    </source>
</evidence>
<evidence type="ECO:0000256" key="8">
    <source>
        <dbReference type="ARBA" id="ARBA00049204"/>
    </source>
</evidence>
<dbReference type="GO" id="GO:0005507">
    <property type="term" value="F:copper ion binding"/>
    <property type="evidence" value="ECO:0007669"/>
    <property type="project" value="InterPro"/>
</dbReference>
<evidence type="ECO:0000313" key="14">
    <source>
        <dbReference type="EMBL" id="JAR89861.1"/>
    </source>
</evidence>
<evidence type="ECO:0000256" key="6">
    <source>
        <dbReference type="ARBA" id="ARBA00023008"/>
    </source>
</evidence>
<evidence type="ECO:0000256" key="10">
    <source>
        <dbReference type="SAM" id="Coils"/>
    </source>
</evidence>
<evidence type="ECO:0000256" key="12">
    <source>
        <dbReference type="SAM" id="SignalP"/>
    </source>
</evidence>
<dbReference type="EC" id="1.15.1.1" evidence="9"/>
<keyword evidence="7" id="KW-1015">Disulfide bond</keyword>
<keyword evidence="2 9" id="KW-0479">Metal-binding</keyword>
<sequence>MKIGAAQVIVALSLAVLCCETQAETVKDGKKCPVLDCKGKNCKTKLGVSGCLECDCEKVCPVLHCPPPCHPEENVPQDRCPECVCNDGGVPHPADDGQDVPCFTPMLRRTLRRLAELENQLRHVRHLVDDNELRLLRLFPALESRGGFLIRGSEGMHGASSHPGHHHHESRGGQDDDSPNLLHVPHQHGRKHSGEGGLRFPLNRPENNLIHRDDALVQGEPRLSETEYDFAICRVRPNTALPVDQQQPVNGLISLWQQKESKDLNVHVHVTGFKVDASARDHRAYMHGMHVHIEGNLTDSCQSTGAHFNPTATVHGDRRASIRHVGDFGNIACDKHGITNVVFTDTVASLTGPSSIVGRSINIHAHMDDLGKNPHIPASVSSGNAGPRIACCVIEKVDKLPQLSTKTARRILRDIMQPFSDIENE</sequence>
<reference evidence="14" key="1">
    <citation type="journal article" date="2018" name="PLoS Negl. Trop. Dis.">
        <title>Sialome diversity of ticks revealed by RNAseq of single tick salivary glands.</title>
        <authorList>
            <person name="Perner J."/>
            <person name="Kropackova S."/>
            <person name="Kopacek P."/>
            <person name="Ribeiro J.M."/>
        </authorList>
    </citation>
    <scope>NUCLEOTIDE SEQUENCE</scope>
    <source>
        <strain evidence="14">Siblings of single egg batch collected in Ceske Budejovice</strain>
        <tissue evidence="14">Salivary glands</tissue>
    </source>
</reference>
<keyword evidence="5 9" id="KW-0560">Oxidoreductase</keyword>
<feature type="domain" description="Superoxide dismutase copper/zinc binding" evidence="13">
    <location>
        <begin position="249"/>
        <end position="394"/>
    </location>
</feature>
<dbReference type="PANTHER" id="PTHR10003">
    <property type="entry name" value="SUPEROXIDE DISMUTASE CU-ZN -RELATED"/>
    <property type="match status" value="1"/>
</dbReference>
<dbReference type="SUPFAM" id="SSF49329">
    <property type="entry name" value="Cu,Zn superoxide dismutase-like"/>
    <property type="match status" value="1"/>
</dbReference>
<dbReference type="InterPro" id="IPR024134">
    <property type="entry name" value="SOD_Cu/Zn_/chaperone"/>
</dbReference>
<dbReference type="PRINTS" id="PR00068">
    <property type="entry name" value="CUZNDISMTASE"/>
</dbReference>
<accession>A0A147BGH0</accession>
<dbReference type="Gene3D" id="2.60.40.200">
    <property type="entry name" value="Superoxide dismutase, copper/zinc binding domain"/>
    <property type="match status" value="1"/>
</dbReference>
<evidence type="ECO:0000256" key="2">
    <source>
        <dbReference type="ARBA" id="ARBA00022723"/>
    </source>
</evidence>
<keyword evidence="3 9" id="KW-0862">Zinc</keyword>
<keyword evidence="10" id="KW-0175">Coiled coil</keyword>
<name>A0A147BGH0_IXORI</name>
<protein>
    <recommendedName>
        <fullName evidence="9">Superoxide dismutase [Cu-Zn]</fullName>
        <ecNumber evidence="9">1.15.1.1</ecNumber>
    </recommendedName>
</protein>
<comment type="function">
    <text evidence="9">Destroys radicals which are normally produced within the cells and which are toxic to biological systems.</text>
</comment>
<feature type="region of interest" description="Disordered" evidence="11">
    <location>
        <begin position="153"/>
        <end position="205"/>
    </location>
</feature>
<dbReference type="AlphaFoldDB" id="A0A147BGH0"/>
<proteinExistence type="inferred from homology"/>
<keyword evidence="12" id="KW-0732">Signal</keyword>
<feature type="signal peptide" evidence="12">
    <location>
        <begin position="1"/>
        <end position="23"/>
    </location>
</feature>
<dbReference type="InterPro" id="IPR036423">
    <property type="entry name" value="SOD-like_Cu/Zn_dom_sf"/>
</dbReference>
<dbReference type="InterPro" id="IPR001424">
    <property type="entry name" value="SOD_Cu_Zn_dom"/>
</dbReference>
<evidence type="ECO:0000256" key="3">
    <source>
        <dbReference type="ARBA" id="ARBA00022833"/>
    </source>
</evidence>